<evidence type="ECO:0000256" key="2">
    <source>
        <dbReference type="ARBA" id="ARBA00023002"/>
    </source>
</evidence>
<dbReference type="PANTHER" id="PTHR43831">
    <property type="entry name" value="ISOBUTYRYL-COA DEHYDROGENASE"/>
    <property type="match status" value="1"/>
</dbReference>
<organism evidence="6 7">
    <name type="scientific">Gluconacetobacter azotocaptans</name>
    <dbReference type="NCBI Taxonomy" id="142834"/>
    <lineage>
        <taxon>Bacteria</taxon>
        <taxon>Pseudomonadati</taxon>
        <taxon>Pseudomonadota</taxon>
        <taxon>Alphaproteobacteria</taxon>
        <taxon>Acetobacterales</taxon>
        <taxon>Acetobacteraceae</taxon>
        <taxon>Gluconacetobacter</taxon>
    </lineage>
</organism>
<dbReference type="Gene3D" id="1.10.540.10">
    <property type="entry name" value="Acyl-CoA dehydrogenase/oxidase, N-terminal domain"/>
    <property type="match status" value="1"/>
</dbReference>
<evidence type="ECO:0000259" key="5">
    <source>
        <dbReference type="Pfam" id="PF08028"/>
    </source>
</evidence>
<dbReference type="EMBL" id="JABEQF010000001">
    <property type="protein sequence ID" value="MBB2188697.1"/>
    <property type="molecule type" value="Genomic_DNA"/>
</dbReference>
<dbReference type="SUPFAM" id="SSF56645">
    <property type="entry name" value="Acyl-CoA dehydrogenase NM domain-like"/>
    <property type="match status" value="1"/>
</dbReference>
<name>A0A7W4PC06_9PROT</name>
<feature type="domain" description="Acyl-CoA oxidase/dehydrogenase middle" evidence="3">
    <location>
        <begin position="123"/>
        <end position="213"/>
    </location>
</feature>
<dbReference type="InterPro" id="IPR013107">
    <property type="entry name" value="Acyl-CoA_DH_C"/>
</dbReference>
<dbReference type="PANTHER" id="PTHR43831:SF1">
    <property type="entry name" value="ISOBUTYRYL-COA DEHYDROGENASE, MITOCHONDRIAL"/>
    <property type="match status" value="1"/>
</dbReference>
<proteinExistence type="predicted"/>
<keyword evidence="1" id="KW-0285">Flavoprotein</keyword>
<dbReference type="Pfam" id="PF08028">
    <property type="entry name" value="Acyl-CoA_dh_2"/>
    <property type="match status" value="1"/>
</dbReference>
<feature type="domain" description="Acyl-CoA dehydrogenase C-terminal" evidence="5">
    <location>
        <begin position="243"/>
        <end position="363"/>
    </location>
</feature>
<dbReference type="Pfam" id="PF02770">
    <property type="entry name" value="Acyl-CoA_dh_M"/>
    <property type="match status" value="1"/>
</dbReference>
<evidence type="ECO:0000259" key="4">
    <source>
        <dbReference type="Pfam" id="PF02771"/>
    </source>
</evidence>
<dbReference type="SUPFAM" id="SSF47203">
    <property type="entry name" value="Acyl-CoA dehydrogenase C-terminal domain-like"/>
    <property type="match status" value="1"/>
</dbReference>
<dbReference type="InterPro" id="IPR037069">
    <property type="entry name" value="AcylCoA_DH/ox_N_sf"/>
</dbReference>
<evidence type="ECO:0000259" key="3">
    <source>
        <dbReference type="Pfam" id="PF02770"/>
    </source>
</evidence>
<protein>
    <submittedName>
        <fullName evidence="6">Acyl-CoA/acyl-ACP dehydrogenase</fullName>
    </submittedName>
</protein>
<reference evidence="6 7" key="1">
    <citation type="submission" date="2020-04" db="EMBL/GenBank/DDBJ databases">
        <title>Description of novel Gluconacetobacter.</title>
        <authorList>
            <person name="Sombolestani A."/>
        </authorList>
    </citation>
    <scope>NUCLEOTIDE SEQUENCE [LARGE SCALE GENOMIC DNA]</scope>
    <source>
        <strain evidence="6 7">LMG 21311</strain>
    </source>
</reference>
<sequence length="383" mass="41428">MHPRLPYTPDLLRTLTARFAARAATYDRSGEIATGNLDDLRQAGLLALTVPSRYGGHALGLRQVAEVVGTIAQGDPSTALILSMQYLQHAAIVQSGRWPENVHRLVSTAAVRDGALLNALRVEPELGTPARGGMPATVLHHDGTTWRLNGSKIYSTGSTALRWGIAWVSTREDTPRTGQALVPLDAPGVRIERTWRQMGMRATGSHTIVFDNVALPDDHLVDLRPPQDWARRDSGAESTHALVIGALYDGVARSARNWLISFLHARVPANLGQPLATLPRFHSLLGEIDGLLMTNRALLADALDRHDRETLSALDANLVKHLTTENAIRAVEQAVAAIGNPALSQDNPLERHYRDVLCARIHTPQADVALAAAGRAALTPPPE</sequence>
<evidence type="ECO:0000313" key="6">
    <source>
        <dbReference type="EMBL" id="MBB2188697.1"/>
    </source>
</evidence>
<dbReference type="InterPro" id="IPR036250">
    <property type="entry name" value="AcylCo_DH-like_C"/>
</dbReference>
<dbReference type="Gene3D" id="2.40.110.10">
    <property type="entry name" value="Butyryl-CoA Dehydrogenase, subunit A, domain 2"/>
    <property type="match status" value="1"/>
</dbReference>
<evidence type="ECO:0000313" key="7">
    <source>
        <dbReference type="Proteomes" id="UP000555756"/>
    </source>
</evidence>
<dbReference type="InterPro" id="IPR046373">
    <property type="entry name" value="Acyl-CoA_Oxase/DH_mid-dom_sf"/>
</dbReference>
<dbReference type="InterPro" id="IPR013786">
    <property type="entry name" value="AcylCoA_DH/ox_N"/>
</dbReference>
<evidence type="ECO:0000256" key="1">
    <source>
        <dbReference type="ARBA" id="ARBA00022630"/>
    </source>
</evidence>
<keyword evidence="2" id="KW-0560">Oxidoreductase</keyword>
<dbReference type="GO" id="GO:0016627">
    <property type="term" value="F:oxidoreductase activity, acting on the CH-CH group of donors"/>
    <property type="evidence" value="ECO:0007669"/>
    <property type="project" value="InterPro"/>
</dbReference>
<dbReference type="GO" id="GO:0050660">
    <property type="term" value="F:flavin adenine dinucleotide binding"/>
    <property type="evidence" value="ECO:0007669"/>
    <property type="project" value="InterPro"/>
</dbReference>
<dbReference type="InterPro" id="IPR052547">
    <property type="entry name" value="Mito_Isobutyryl-CoADH"/>
</dbReference>
<dbReference type="PIRSF" id="PIRSF016578">
    <property type="entry name" value="HsaA"/>
    <property type="match status" value="1"/>
</dbReference>
<gene>
    <name evidence="6" type="ORF">HLH34_01790</name>
</gene>
<dbReference type="CDD" id="cd00567">
    <property type="entry name" value="ACAD"/>
    <property type="match status" value="1"/>
</dbReference>
<dbReference type="Proteomes" id="UP000555756">
    <property type="component" value="Unassembled WGS sequence"/>
</dbReference>
<dbReference type="RefSeq" id="WP_183117860.1">
    <property type="nucleotide sequence ID" value="NZ_JABEQF010000001.1"/>
</dbReference>
<dbReference type="InterPro" id="IPR006091">
    <property type="entry name" value="Acyl-CoA_Oxase/DH_mid-dom"/>
</dbReference>
<accession>A0A7W4PC06</accession>
<dbReference type="AlphaFoldDB" id="A0A7W4PC06"/>
<dbReference type="Gene3D" id="1.20.140.10">
    <property type="entry name" value="Butyryl-CoA Dehydrogenase, subunit A, domain 3"/>
    <property type="match status" value="1"/>
</dbReference>
<comment type="caution">
    <text evidence="6">The sequence shown here is derived from an EMBL/GenBank/DDBJ whole genome shotgun (WGS) entry which is preliminary data.</text>
</comment>
<keyword evidence="7" id="KW-1185">Reference proteome</keyword>
<dbReference type="Pfam" id="PF02771">
    <property type="entry name" value="Acyl-CoA_dh_N"/>
    <property type="match status" value="1"/>
</dbReference>
<feature type="domain" description="Acyl-CoA dehydrogenase/oxidase N-terminal" evidence="4">
    <location>
        <begin position="16"/>
        <end position="96"/>
    </location>
</feature>
<dbReference type="InterPro" id="IPR009100">
    <property type="entry name" value="AcylCoA_DH/oxidase_NM_dom_sf"/>
</dbReference>